<feature type="compositionally biased region" description="Polar residues" evidence="1">
    <location>
        <begin position="278"/>
        <end position="299"/>
    </location>
</feature>
<feature type="compositionally biased region" description="Basic and acidic residues" evidence="1">
    <location>
        <begin position="95"/>
        <end position="115"/>
    </location>
</feature>
<reference evidence="2" key="1">
    <citation type="submission" date="2023-02" db="EMBL/GenBank/DDBJ databases">
        <title>Mating type loci evolution in Malassezia.</title>
        <authorList>
            <person name="Coelho M.A."/>
        </authorList>
    </citation>
    <scope>NUCLEOTIDE SEQUENCE</scope>
    <source>
        <strain evidence="2">CBS 14136</strain>
    </source>
</reference>
<dbReference type="EMBL" id="CP118381">
    <property type="protein sequence ID" value="WFD45131.1"/>
    <property type="molecule type" value="Genomic_DNA"/>
</dbReference>
<name>A0AAF0FFM4_9BASI</name>
<feature type="compositionally biased region" description="Basic and acidic residues" evidence="1">
    <location>
        <begin position="61"/>
        <end position="75"/>
    </location>
</feature>
<feature type="compositionally biased region" description="Polar residues" evidence="1">
    <location>
        <begin position="229"/>
        <end position="261"/>
    </location>
</feature>
<feature type="compositionally biased region" description="Low complexity" evidence="1">
    <location>
        <begin position="194"/>
        <end position="207"/>
    </location>
</feature>
<sequence length="537" mass="58373">MPSLGEPEEQMTMSRGRGVYDRRTLLSLSQSPLVHVPEALTALEEWYGDLSNKRDARQRRGHDDRNRSEFSEGSRRFPPGKAGFVSAPSTSRRTKLNEARKHDEPKDMAWRKTQDTESSDVPEWMANDNEAQRPAAPTPIAASGAGRMDSIQEFKMQMRAKERQQRGEPAQPIESSMTPRAMYEDIANDEDTDSQASRFARFFSSESSRNHEEKSNTNNAMNFDLFSLLQGNKDNTSSTSTPQAESRTAASVTSPTLQETPAVQRAAPAIVSHEQVVASPSTQPRQNMPMNTASRSNWTARDAATPEPVDAAGSKAKHATSGGPAPSAADLASMQVLMAKLMGGTPNRNASPREMPRRIVGMQDYVPSTHDSSIKGAAPAVNPAFYEQILHSSAHTQQRESPAMHSGMRMSPANNDWASVPGNNTPPQFSNRGPPPGLSGVGHAGAANTHAHPPVPPPGLYPGPNTGMRPNWPNSGMYNPRGMPPPQFPPGLMHGPPPGMPFPMPGGMPPRQPSAQSTPQQAHDAPHWMPPMRQHDL</sequence>
<proteinExistence type="predicted"/>
<feature type="compositionally biased region" description="Pro residues" evidence="1">
    <location>
        <begin position="482"/>
        <end position="512"/>
    </location>
</feature>
<evidence type="ECO:0000256" key="1">
    <source>
        <dbReference type="SAM" id="MobiDB-lite"/>
    </source>
</evidence>
<feature type="region of interest" description="Disordered" evidence="1">
    <location>
        <begin position="393"/>
        <end position="537"/>
    </location>
</feature>
<evidence type="ECO:0000313" key="2">
    <source>
        <dbReference type="EMBL" id="WFD45131.1"/>
    </source>
</evidence>
<evidence type="ECO:0000313" key="3">
    <source>
        <dbReference type="Proteomes" id="UP001214628"/>
    </source>
</evidence>
<dbReference type="AlphaFoldDB" id="A0AAF0FFM4"/>
<feature type="region of interest" description="Disordered" evidence="1">
    <location>
        <begin position="50"/>
        <end position="328"/>
    </location>
</feature>
<accession>A0AAF0FFM4</accession>
<protein>
    <submittedName>
        <fullName evidence="2">Uncharacterized protein</fullName>
    </submittedName>
</protein>
<organism evidence="2 3">
    <name type="scientific">Malassezia psittaci</name>
    <dbReference type="NCBI Taxonomy" id="1821823"/>
    <lineage>
        <taxon>Eukaryota</taxon>
        <taxon>Fungi</taxon>
        <taxon>Dikarya</taxon>
        <taxon>Basidiomycota</taxon>
        <taxon>Ustilaginomycotina</taxon>
        <taxon>Malasseziomycetes</taxon>
        <taxon>Malasseziales</taxon>
        <taxon>Malasseziaceae</taxon>
        <taxon>Malassezia</taxon>
    </lineage>
</organism>
<gene>
    <name evidence="2" type="ORF">MPSI1_003808</name>
</gene>
<dbReference type="Proteomes" id="UP001214628">
    <property type="component" value="Chromosome 7"/>
</dbReference>
<feature type="compositionally biased region" description="Polar residues" evidence="1">
    <location>
        <begin position="412"/>
        <end position="431"/>
    </location>
</feature>
<keyword evidence="3" id="KW-1185">Reference proteome</keyword>